<proteinExistence type="inferred from homology"/>
<evidence type="ECO:0000256" key="7">
    <source>
        <dbReference type="ARBA" id="ARBA00049041"/>
    </source>
</evidence>
<dbReference type="PANTHER" id="PTHR28631">
    <property type="entry name" value="UPF0692 PROTEIN C19ORF54"/>
    <property type="match status" value="1"/>
</dbReference>
<name>A0A5E4MRB3_9HEMI</name>
<evidence type="ECO:0000256" key="1">
    <source>
        <dbReference type="ARBA" id="ARBA00022438"/>
    </source>
</evidence>
<feature type="compositionally biased region" description="Low complexity" evidence="8">
    <location>
        <begin position="1111"/>
        <end position="1144"/>
    </location>
</feature>
<feature type="region of interest" description="Disordered" evidence="8">
    <location>
        <begin position="841"/>
        <end position="860"/>
    </location>
</feature>
<feature type="compositionally biased region" description="Polar residues" evidence="8">
    <location>
        <begin position="1429"/>
        <end position="1455"/>
    </location>
</feature>
<feature type="region of interest" description="Disordered" evidence="8">
    <location>
        <begin position="925"/>
        <end position="1660"/>
    </location>
</feature>
<feature type="compositionally biased region" description="Low complexity" evidence="8">
    <location>
        <begin position="1276"/>
        <end position="1309"/>
    </location>
</feature>
<comment type="catalytic activity">
    <reaction evidence="7">
        <text>N-terminal N(alpha)-acetyl-L-cysteinyl-L-aspartyl-[protein] + H2O = N-terminal L-aspartyl-[protein] + N-acetyl-L-cysteine</text>
        <dbReference type="Rhea" id="RHEA:74579"/>
        <dbReference type="Rhea" id="RHEA-COMP:12669"/>
        <dbReference type="Rhea" id="RHEA-COMP:18395"/>
        <dbReference type="ChEBI" id="CHEBI:15377"/>
        <dbReference type="ChEBI" id="CHEBI:64720"/>
        <dbReference type="ChEBI" id="CHEBI:78236"/>
        <dbReference type="ChEBI" id="CHEBI:193599"/>
    </reaction>
    <physiologicalReaction direction="left-to-right" evidence="7">
        <dbReference type="Rhea" id="RHEA:74580"/>
    </physiologicalReaction>
</comment>
<dbReference type="PANTHER" id="PTHR28631:SF1">
    <property type="entry name" value="ACTIN MATURATION PROTEASE"/>
    <property type="match status" value="1"/>
</dbReference>
<evidence type="ECO:0000313" key="10">
    <source>
        <dbReference type="Proteomes" id="UP000325440"/>
    </source>
</evidence>
<feature type="compositionally biased region" description="Low complexity" evidence="8">
    <location>
        <begin position="66"/>
        <end position="94"/>
    </location>
</feature>
<sequence length="1660" mass="186448">MNQEPHSPTLLDDNYDEEVVRLYPSGSVSSFSEILDNNIQMDTMDSDQIAPISGGAPSENDETFHSSNNLNDLNNLNLDLNVLNSSSSSDSSDNSSHHNPVKNPVRQNIVQGNLSEFIESLIDTLVSENTEIATIIDMIRKKLSREEYIKWLSLTYMLASVHPYKNEARISPIFPGTNTFVRAIRMVLGPRGMVHGWTGKLPDLNREIQIDENINCVWPKRWAPHSDSDGNSSFRSDSSGEECFANRSGAAWCNGPRGVADGRLPITETTMVSETSSCLSEDSMPESRLDIYPLKGCRSPDQVQKLKRLDNYLQQSNHERIHRREIRRARRIQRSRYDHQRRLMDPAYDLEVKRAVIIEADRIRHEREALDKKAAEEKIIQSNFRKKYRESRRNRFKPQNSPKKPIPTSHLCESFCPIFDLRTAIGIQVCETWTKLYGRFIETAEEPMTFHCWVTPVRWVKQEGPNCGLAVLSMAARPMLTCEGLLYGSTNIATDAVSGTEDITINLAAVKNAQLQNQLNKKCQINFVVPDLIDYYDVAIDAGYTSFGEMFSARVMAQLADFFRPGQHSIDLVREDWTTPQTPRTTPPQTPKKGHCCKTESDDCEEKKTYSGKSLLDSDKPSTSAPVKSFNRTVNGPNQSKIQILENTKITHIKEYSSKDAHSPYQWNLESGRPLPAYMYTPIKLVQRLIRGDLIAVCFDCDKNMLPSSKNKGTTAHWALLCGVIIAKKTGDVERPKYRYDPNTKNVLQDDLDRDVDKIWMIGRHGKNNGQYVVWSFRELLESNRQLSTPAPKILNTIPDELKALWYNDERDLKPLFMRNETRLQLHRYFDEPAYNDSDEEYPILSPNNSRNNLPPLPKSEPMPYMLSDPAPLPRLPLFRHPTSDANRRSFLLPDGPRLDLCLANQYVGFRPLYKPNTISFFDHPHNTHSDDDSSNQLPVQSSHKSSSSSSRNSSKCPPKSLSQNSLSKNSSNNSPKNSFHNSPNHSSQCSSHVSLNNSPERFPSNSSDNLFHISSNNSPEKFSPNAPKDFTYHSPSNSSYSSSQKSSPDSRRNYSHNSPKNSSQCSSHVSPKNSPERFPSNSPENLFHISSNNSPEKFSPNAPKDFTYHSPSNSSCSSSQKSSPDSRRNYSSNSPDNSSQCSSLVSPNNSPERFPSNSPDNLSPNALKDFTYHSPSNSSCKNLFHNSPEKFSPNAPKDFTYHSPSNSSNSSSQKSSSDSRRNYSHNMPNNLSHVLPNNSPERFPSNSPENLFHISSNNSPEKFSPNAPKDFTYHSPSNSSCSSSQKSSPDSRRNYSSNSPDNSSQCSSLVSPNNSPERFPSNSPDNLSPNALKDFTYHSPSNSSCSSSQKSSPESRRNYSHNSPKNSSQCSSHVSPKNSPERFPSNLPENLFHNSPEKFSPNAPKDFTYHSPSNSSCSSSQKSSPNSRRNYSHNLPNNSPEKFSPNTPENFTYHSPSNSSNSSSQCSCSTSPNSSSSNSPNSSSNNSPEKFSPNTPEDFTYHSQSSSSHHTPLNSPEKDSPDSPDEFPYRSPNNSPHNSPQKSPIKDSPDSPDDFPYHSPINSSHNSPHNSPENSSRYSSSNSSRHLSHNSPKNSRHSSPNSSQKSSNDSPRNPPRIKPSKKSLGHRLTWSAVQQHNREEPPVKRYRFLEIPKPHHHDE</sequence>
<evidence type="ECO:0000256" key="8">
    <source>
        <dbReference type="SAM" id="MobiDB-lite"/>
    </source>
</evidence>
<keyword evidence="2" id="KW-0645">Protease</keyword>
<dbReference type="GO" id="GO:0004177">
    <property type="term" value="F:aminopeptidase activity"/>
    <property type="evidence" value="ECO:0007669"/>
    <property type="project" value="UniProtKB-KW"/>
</dbReference>
<dbReference type="OrthoDB" id="6631306at2759"/>
<feature type="region of interest" description="Disordered" evidence="8">
    <location>
        <begin position="576"/>
        <end position="633"/>
    </location>
</feature>
<feature type="compositionally biased region" description="Low complexity" evidence="8">
    <location>
        <begin position="1204"/>
        <end position="1217"/>
    </location>
</feature>
<keyword evidence="10" id="KW-1185">Reference proteome</keyword>
<feature type="compositionally biased region" description="Polar residues" evidence="8">
    <location>
        <begin position="621"/>
        <end position="633"/>
    </location>
</feature>
<feature type="compositionally biased region" description="Polar residues" evidence="8">
    <location>
        <begin position="1174"/>
        <end position="1186"/>
    </location>
</feature>
<feature type="compositionally biased region" description="Basic and acidic residues" evidence="8">
    <location>
        <begin position="1637"/>
        <end position="1660"/>
    </location>
</feature>
<protein>
    <recommendedName>
        <fullName evidence="5">Actin maturation protease</fullName>
    </recommendedName>
    <alternativeName>
        <fullName evidence="6">Actin aminopeptidase ACTMAP</fullName>
    </alternativeName>
</protein>
<comment type="similarity">
    <text evidence="4">Belongs to the ACTMAP family.</text>
</comment>
<dbReference type="Proteomes" id="UP000325440">
    <property type="component" value="Unassembled WGS sequence"/>
</dbReference>
<evidence type="ECO:0000256" key="5">
    <source>
        <dbReference type="ARBA" id="ARBA00034848"/>
    </source>
</evidence>
<feature type="compositionally biased region" description="Low complexity" evidence="8">
    <location>
        <begin position="1035"/>
        <end position="1048"/>
    </location>
</feature>
<feature type="compositionally biased region" description="Low complexity" evidence="8">
    <location>
        <begin position="1412"/>
        <end position="1428"/>
    </location>
</feature>
<organism evidence="9 10">
    <name type="scientific">Cinara cedri</name>
    <dbReference type="NCBI Taxonomy" id="506608"/>
    <lineage>
        <taxon>Eukaryota</taxon>
        <taxon>Metazoa</taxon>
        <taxon>Ecdysozoa</taxon>
        <taxon>Arthropoda</taxon>
        <taxon>Hexapoda</taxon>
        <taxon>Insecta</taxon>
        <taxon>Pterygota</taxon>
        <taxon>Neoptera</taxon>
        <taxon>Paraneoptera</taxon>
        <taxon>Hemiptera</taxon>
        <taxon>Sternorrhyncha</taxon>
        <taxon>Aphidomorpha</taxon>
        <taxon>Aphidoidea</taxon>
        <taxon>Aphididae</taxon>
        <taxon>Lachninae</taxon>
        <taxon>Cinara</taxon>
    </lineage>
</organism>
<feature type="compositionally biased region" description="Low complexity" evidence="8">
    <location>
        <begin position="942"/>
        <end position="989"/>
    </location>
</feature>
<evidence type="ECO:0000256" key="6">
    <source>
        <dbReference type="ARBA" id="ARBA00034908"/>
    </source>
</evidence>
<dbReference type="EMBL" id="CABPRJ010001017">
    <property type="protein sequence ID" value="VVC34825.1"/>
    <property type="molecule type" value="Genomic_DNA"/>
</dbReference>
<feature type="compositionally biased region" description="Polar residues" evidence="8">
    <location>
        <begin position="1310"/>
        <end position="1330"/>
    </location>
</feature>
<feature type="compositionally biased region" description="Polar residues" evidence="8">
    <location>
        <begin position="1056"/>
        <end position="1097"/>
    </location>
</feature>
<feature type="compositionally biased region" description="Polar residues" evidence="8">
    <location>
        <begin position="990"/>
        <end position="1021"/>
    </location>
</feature>
<dbReference type="InterPro" id="IPR040043">
    <property type="entry name" value="ACTMAP"/>
</dbReference>
<keyword evidence="3" id="KW-0378">Hydrolase</keyword>
<keyword evidence="1" id="KW-0031">Aminopeptidase</keyword>
<dbReference type="Pfam" id="PF21646">
    <property type="entry name" value="ACTMAP-like_C"/>
    <property type="match status" value="1"/>
</dbReference>
<feature type="compositionally biased region" description="Low complexity" evidence="8">
    <location>
        <begin position="1340"/>
        <end position="1353"/>
    </location>
</feature>
<reference evidence="9 10" key="1">
    <citation type="submission" date="2019-08" db="EMBL/GenBank/DDBJ databases">
        <authorList>
            <person name="Alioto T."/>
            <person name="Alioto T."/>
            <person name="Gomez Garrido J."/>
        </authorList>
    </citation>
    <scope>NUCLEOTIDE SEQUENCE [LARGE SCALE GENOMIC DNA]</scope>
</reference>
<feature type="compositionally biased region" description="Low complexity" evidence="8">
    <location>
        <begin position="1559"/>
        <end position="1612"/>
    </location>
</feature>
<feature type="compositionally biased region" description="Basic and acidic residues" evidence="8">
    <location>
        <begin position="597"/>
        <end position="609"/>
    </location>
</feature>
<dbReference type="GO" id="GO:0006508">
    <property type="term" value="P:proteolysis"/>
    <property type="evidence" value="ECO:0007669"/>
    <property type="project" value="UniProtKB-KW"/>
</dbReference>
<evidence type="ECO:0000313" key="9">
    <source>
        <dbReference type="EMBL" id="VVC34825.1"/>
    </source>
</evidence>
<evidence type="ECO:0000256" key="2">
    <source>
        <dbReference type="ARBA" id="ARBA00022670"/>
    </source>
</evidence>
<gene>
    <name evidence="9" type="ORF">CINCED_3A019026</name>
</gene>
<accession>A0A5E4MRB3</accession>
<feature type="compositionally biased region" description="Polar residues" evidence="8">
    <location>
        <begin position="1145"/>
        <end position="1165"/>
    </location>
</feature>
<evidence type="ECO:0000256" key="3">
    <source>
        <dbReference type="ARBA" id="ARBA00022801"/>
    </source>
</evidence>
<feature type="compositionally biased region" description="Low complexity" evidence="8">
    <location>
        <begin position="1456"/>
        <end position="1489"/>
    </location>
</feature>
<feature type="compositionally biased region" description="Polar residues" evidence="8">
    <location>
        <begin position="1361"/>
        <end position="1379"/>
    </location>
</feature>
<feature type="compositionally biased region" description="Low complexity" evidence="8">
    <location>
        <begin position="845"/>
        <end position="854"/>
    </location>
</feature>
<evidence type="ECO:0000256" key="4">
    <source>
        <dbReference type="ARBA" id="ARBA00034725"/>
    </source>
</evidence>
<feature type="compositionally biased region" description="Polar residues" evidence="8">
    <location>
        <begin position="1228"/>
        <end position="1262"/>
    </location>
</feature>
<feature type="region of interest" description="Disordered" evidence="8">
    <location>
        <begin position="47"/>
        <end position="106"/>
    </location>
</feature>